<dbReference type="EMBL" id="JAVHJS010000005">
    <property type="protein sequence ID" value="KAK2857942.1"/>
    <property type="molecule type" value="Genomic_DNA"/>
</dbReference>
<protein>
    <submittedName>
        <fullName evidence="1">Uncharacterized protein</fullName>
    </submittedName>
</protein>
<proteinExistence type="predicted"/>
<evidence type="ECO:0000313" key="2">
    <source>
        <dbReference type="Proteomes" id="UP001187315"/>
    </source>
</evidence>
<comment type="caution">
    <text evidence="1">The sequence shown here is derived from an EMBL/GenBank/DDBJ whole genome shotgun (WGS) entry which is preliminary data.</text>
</comment>
<dbReference type="Proteomes" id="UP001187315">
    <property type="component" value="Unassembled WGS sequence"/>
</dbReference>
<reference evidence="1" key="1">
    <citation type="submission" date="2023-08" db="EMBL/GenBank/DDBJ databases">
        <title>Pelteobagrus vachellii genome.</title>
        <authorList>
            <person name="Liu H."/>
        </authorList>
    </citation>
    <scope>NUCLEOTIDE SEQUENCE</scope>
    <source>
        <strain evidence="1">PRFRI_2022a</strain>
        <tissue evidence="1">Muscle</tissue>
    </source>
</reference>
<dbReference type="AlphaFoldDB" id="A0AA88NRB9"/>
<gene>
    <name evidence="1" type="ORF">Q7C36_005861</name>
</gene>
<evidence type="ECO:0000313" key="1">
    <source>
        <dbReference type="EMBL" id="KAK2857942.1"/>
    </source>
</evidence>
<name>A0AA88NRB9_TACVA</name>
<keyword evidence="2" id="KW-1185">Reference proteome</keyword>
<accession>A0AA88NRB9</accession>
<organism evidence="1 2">
    <name type="scientific">Tachysurus vachellii</name>
    <name type="common">Darkbarbel catfish</name>
    <name type="synonym">Pelteobagrus vachellii</name>
    <dbReference type="NCBI Taxonomy" id="175792"/>
    <lineage>
        <taxon>Eukaryota</taxon>
        <taxon>Metazoa</taxon>
        <taxon>Chordata</taxon>
        <taxon>Craniata</taxon>
        <taxon>Vertebrata</taxon>
        <taxon>Euteleostomi</taxon>
        <taxon>Actinopterygii</taxon>
        <taxon>Neopterygii</taxon>
        <taxon>Teleostei</taxon>
        <taxon>Ostariophysi</taxon>
        <taxon>Siluriformes</taxon>
        <taxon>Bagridae</taxon>
        <taxon>Tachysurus</taxon>
    </lineage>
</organism>
<sequence>MQLILHSTAVHVSSMSRNEPVCLSKVIYLGTEASVSCRLWLELLMFKEDRVRDWPRICLRNGFARMFPLLCLQDGQELANQSAGCISLLEIAVKNQLPDCAAVNHVIGRDVQNGGGAVTGVCLLRKSRCAEPVRFCLCLALCVSLELFHLELLLRRCNLQ</sequence>